<dbReference type="Gene3D" id="3.40.50.720">
    <property type="entry name" value="NAD(P)-binding Rossmann-like Domain"/>
    <property type="match status" value="1"/>
</dbReference>
<dbReference type="Pfam" id="PF00106">
    <property type="entry name" value="adh_short"/>
    <property type="match status" value="1"/>
</dbReference>
<dbReference type="RefSeq" id="WP_035915951.1">
    <property type="nucleotide sequence ID" value="NZ_CAAAJD010000035.1"/>
</dbReference>
<dbReference type="InterPro" id="IPR020904">
    <property type="entry name" value="Sc_DH/Rdtase_CS"/>
</dbReference>
<dbReference type="STRING" id="45067.Llan_0245"/>
<accession>A0A0W0VXS6</accession>
<dbReference type="InterPro" id="IPR002347">
    <property type="entry name" value="SDR_fam"/>
</dbReference>
<evidence type="ECO:0000313" key="3">
    <source>
        <dbReference type="EMBL" id="KTD25008.1"/>
    </source>
</evidence>
<dbReference type="PROSITE" id="PS00061">
    <property type="entry name" value="ADH_SHORT"/>
    <property type="match status" value="1"/>
</dbReference>
<evidence type="ECO:0008006" key="5">
    <source>
        <dbReference type="Google" id="ProtNLM"/>
    </source>
</evidence>
<gene>
    <name evidence="3" type="ORF">Llan_0245</name>
</gene>
<comment type="caution">
    <text evidence="3">The sequence shown here is derived from an EMBL/GenBank/DDBJ whole genome shotgun (WGS) entry which is preliminary data.</text>
</comment>
<keyword evidence="2" id="KW-0560">Oxidoreductase</keyword>
<evidence type="ECO:0000313" key="4">
    <source>
        <dbReference type="Proteomes" id="UP000054869"/>
    </source>
</evidence>
<dbReference type="Proteomes" id="UP000054869">
    <property type="component" value="Unassembled WGS sequence"/>
</dbReference>
<dbReference type="InterPro" id="IPR036291">
    <property type="entry name" value="NAD(P)-bd_dom_sf"/>
</dbReference>
<name>A0A0W0VXS6_9GAMM</name>
<dbReference type="eggNOG" id="COG0300">
    <property type="taxonomic scope" value="Bacteria"/>
</dbReference>
<evidence type="ECO:0000256" key="2">
    <source>
        <dbReference type="ARBA" id="ARBA00023002"/>
    </source>
</evidence>
<dbReference type="EMBL" id="LNYI01000005">
    <property type="protein sequence ID" value="KTD25008.1"/>
    <property type="molecule type" value="Genomic_DNA"/>
</dbReference>
<keyword evidence="4" id="KW-1185">Reference proteome</keyword>
<dbReference type="OrthoDB" id="335726at2"/>
<protein>
    <recommendedName>
        <fullName evidence="5">Oxidoreductase</fullName>
    </recommendedName>
</protein>
<dbReference type="PATRIC" id="fig|45067.4.peg.257"/>
<evidence type="ECO:0000256" key="1">
    <source>
        <dbReference type="ARBA" id="ARBA00006484"/>
    </source>
</evidence>
<dbReference type="GO" id="GO:0016491">
    <property type="term" value="F:oxidoreductase activity"/>
    <property type="evidence" value="ECO:0007669"/>
    <property type="project" value="UniProtKB-KW"/>
</dbReference>
<dbReference type="PANTHER" id="PTHR43391">
    <property type="entry name" value="RETINOL DEHYDROGENASE-RELATED"/>
    <property type="match status" value="1"/>
</dbReference>
<comment type="similarity">
    <text evidence="1">Belongs to the short-chain dehydrogenases/reductases (SDR) family.</text>
</comment>
<dbReference type="AlphaFoldDB" id="A0A0W0VXS6"/>
<proteinExistence type="inferred from homology"/>
<organism evidence="3 4">
    <name type="scientific">Legionella lansingensis</name>
    <dbReference type="NCBI Taxonomy" id="45067"/>
    <lineage>
        <taxon>Bacteria</taxon>
        <taxon>Pseudomonadati</taxon>
        <taxon>Pseudomonadota</taxon>
        <taxon>Gammaproteobacteria</taxon>
        <taxon>Legionellales</taxon>
        <taxon>Legionellaceae</taxon>
        <taxon>Legionella</taxon>
    </lineage>
</organism>
<dbReference type="PANTHER" id="PTHR43391:SF94">
    <property type="entry name" value="OXIDOREDUCTASE-RELATED"/>
    <property type="match status" value="1"/>
</dbReference>
<sequence>MTQKESRTWVILGATSIIAEEFAHLAAHAKQNLLLVGRNLRQLEIIAANIRLRYQVDCALLCTDMVADLTHLLDLFQQKPEELDLFFAYSSMAQNSELDSKTITELVNTNVLSTIQLIHAYLQRPQVSFHLVFLSSVAACRGRAKNSLYGGSKAAIEIYLQGLQQTTRDNLFITIAKLGFIDTVQTYGVSGIFYASPPKACAKACWKAAKSGKRLIYHPFFWRPIMAIIRCLPFFVYRRLKF</sequence>
<reference evidence="3 4" key="1">
    <citation type="submission" date="2015-11" db="EMBL/GenBank/DDBJ databases">
        <title>Genomic analysis of 38 Legionella species identifies large and diverse effector repertoires.</title>
        <authorList>
            <person name="Burstein D."/>
            <person name="Amaro F."/>
            <person name="Zusman T."/>
            <person name="Lifshitz Z."/>
            <person name="Cohen O."/>
            <person name="Gilbert J.A."/>
            <person name="Pupko T."/>
            <person name="Shuman H.A."/>
            <person name="Segal G."/>
        </authorList>
    </citation>
    <scope>NUCLEOTIDE SEQUENCE [LARGE SCALE GENOMIC DNA]</scope>
    <source>
        <strain evidence="3 4">ATCC 49751</strain>
    </source>
</reference>
<dbReference type="SUPFAM" id="SSF51735">
    <property type="entry name" value="NAD(P)-binding Rossmann-fold domains"/>
    <property type="match status" value="1"/>
</dbReference>